<organism evidence="2 3">
    <name type="scientific">Psylliodes chrysocephalus</name>
    <dbReference type="NCBI Taxonomy" id="3402493"/>
    <lineage>
        <taxon>Eukaryota</taxon>
        <taxon>Metazoa</taxon>
        <taxon>Ecdysozoa</taxon>
        <taxon>Arthropoda</taxon>
        <taxon>Hexapoda</taxon>
        <taxon>Insecta</taxon>
        <taxon>Pterygota</taxon>
        <taxon>Neoptera</taxon>
        <taxon>Endopterygota</taxon>
        <taxon>Coleoptera</taxon>
        <taxon>Polyphaga</taxon>
        <taxon>Cucujiformia</taxon>
        <taxon>Chrysomeloidea</taxon>
        <taxon>Chrysomelidae</taxon>
        <taxon>Galerucinae</taxon>
        <taxon>Alticini</taxon>
        <taxon>Psylliodes</taxon>
    </lineage>
</organism>
<dbReference type="OrthoDB" id="6757273at2759"/>
<proteinExistence type="predicted"/>
<evidence type="ECO:0000313" key="3">
    <source>
        <dbReference type="Proteomes" id="UP001153636"/>
    </source>
</evidence>
<dbReference type="AlphaFoldDB" id="A0A9P0CY17"/>
<dbReference type="EMBL" id="OV651815">
    <property type="protein sequence ID" value="CAH1108563.1"/>
    <property type="molecule type" value="Genomic_DNA"/>
</dbReference>
<evidence type="ECO:0000256" key="1">
    <source>
        <dbReference type="SAM" id="MobiDB-lite"/>
    </source>
</evidence>
<accession>A0A9P0CY17</accession>
<feature type="compositionally biased region" description="Acidic residues" evidence="1">
    <location>
        <begin position="10"/>
        <end position="25"/>
    </location>
</feature>
<sequence length="533" mass="60130">MSKKFQYECESVDLTEDEDDGEEDSRDYVAESQKFSRSLSIRCNIPNLNQSPLPPLIPIPRISAPKTSNGASSVPTLTKIQSQGEAPKVADSLANTRDFGRNVTLVESPHSNVTSISTTQIPSTPGGKVILIKKNNKLYKIVIPHNVMPSSDSGGPVVINIPEVGPLVIKIDPQAKIQSAAKPAPIIEPFSLNFDDIIEKASMGEAVEEPFVAKSACTSTEKVFSVSQKLFPCWTAPAARTTRTKITFNGFSKRELANSKRCHNQLNHVIVKYRRKFEAYKHARQYKASQNKTDTNSLKPNTGNYKDFDSLLMTKKVVMLNGDEEMNEINSFKKSTRGKPVWRRRKRPSYEKLNLQPVVCIPRWESLESQYKHLIKPCFVGMKRMNELEEMLKNDRNIALKPFKNYQSLLRLSLMGAKAPNSISNQSTATLEERRELYQSRLIKDVRTFNTLMAFIKPVLVMNEYNYSIVNIKTEFCKANLVYPVGQDRHFPDNILACTDFRNAVANDYIKLVDSELLCRYFKGEIGPGATMA</sequence>
<evidence type="ECO:0000313" key="2">
    <source>
        <dbReference type="EMBL" id="CAH1108563.1"/>
    </source>
</evidence>
<feature type="region of interest" description="Disordered" evidence="1">
    <location>
        <begin position="1"/>
        <end position="28"/>
    </location>
</feature>
<protein>
    <submittedName>
        <fullName evidence="2">Uncharacterized protein</fullName>
    </submittedName>
</protein>
<dbReference type="Proteomes" id="UP001153636">
    <property type="component" value="Chromosome 3"/>
</dbReference>
<gene>
    <name evidence="2" type="ORF">PSYICH_LOCUS8964</name>
</gene>
<name>A0A9P0CY17_9CUCU</name>
<reference evidence="2" key="1">
    <citation type="submission" date="2022-01" db="EMBL/GenBank/DDBJ databases">
        <authorList>
            <person name="King R."/>
        </authorList>
    </citation>
    <scope>NUCLEOTIDE SEQUENCE</scope>
</reference>
<keyword evidence="3" id="KW-1185">Reference proteome</keyword>